<evidence type="ECO:0000256" key="1">
    <source>
        <dbReference type="ARBA" id="ARBA00008668"/>
    </source>
</evidence>
<evidence type="ECO:0000313" key="2">
    <source>
        <dbReference type="EMBL" id="VAH70703.1"/>
    </source>
</evidence>
<dbReference type="InterPro" id="IPR036514">
    <property type="entry name" value="SGNH_hydro_sf"/>
</dbReference>
<dbReference type="InterPro" id="IPR050592">
    <property type="entry name" value="GDSL_lipolytic_enzyme"/>
</dbReference>
<organism evidence="2 3">
    <name type="scientific">Triticum turgidum subsp. durum</name>
    <name type="common">Durum wheat</name>
    <name type="synonym">Triticum durum</name>
    <dbReference type="NCBI Taxonomy" id="4567"/>
    <lineage>
        <taxon>Eukaryota</taxon>
        <taxon>Viridiplantae</taxon>
        <taxon>Streptophyta</taxon>
        <taxon>Embryophyta</taxon>
        <taxon>Tracheophyta</taxon>
        <taxon>Spermatophyta</taxon>
        <taxon>Magnoliopsida</taxon>
        <taxon>Liliopsida</taxon>
        <taxon>Poales</taxon>
        <taxon>Poaceae</taxon>
        <taxon>BOP clade</taxon>
        <taxon>Pooideae</taxon>
        <taxon>Triticodae</taxon>
        <taxon>Triticeae</taxon>
        <taxon>Triticinae</taxon>
        <taxon>Triticum</taxon>
    </lineage>
</organism>
<gene>
    <name evidence="2" type="ORF">TRITD_3Bv1G002130</name>
</gene>
<protein>
    <recommendedName>
        <fullName evidence="4">GDSL esterase/lipase</fullName>
    </recommendedName>
</protein>
<comment type="similarity">
    <text evidence="1">Belongs to the 'GDSL' lipolytic enzyme family.</text>
</comment>
<evidence type="ECO:0000313" key="3">
    <source>
        <dbReference type="Proteomes" id="UP000324705"/>
    </source>
</evidence>
<dbReference type="FunFam" id="3.40.50.1110:FF:000003">
    <property type="entry name" value="GDSL esterase/lipase APG"/>
    <property type="match status" value="1"/>
</dbReference>
<dbReference type="SUPFAM" id="SSF52266">
    <property type="entry name" value="SGNH hydrolase"/>
    <property type="match status" value="1"/>
</dbReference>
<dbReference type="Proteomes" id="UP000324705">
    <property type="component" value="Chromosome 3B"/>
</dbReference>
<accession>A0A9R1Q5W1</accession>
<proteinExistence type="inferred from homology"/>
<dbReference type="InterPro" id="IPR001087">
    <property type="entry name" value="GDSL"/>
</dbReference>
<dbReference type="Gene3D" id="3.40.50.1110">
    <property type="entry name" value="SGNH hydrolase"/>
    <property type="match status" value="1"/>
</dbReference>
<dbReference type="EMBL" id="LT934116">
    <property type="protein sequence ID" value="VAH70703.1"/>
    <property type="molecule type" value="Genomic_DNA"/>
</dbReference>
<dbReference type="PANTHER" id="PTHR45642">
    <property type="entry name" value="GDSL ESTERASE/LIPASE EXL3"/>
    <property type="match status" value="1"/>
</dbReference>
<dbReference type="Pfam" id="PF00657">
    <property type="entry name" value="Lipase_GDSL"/>
    <property type="match status" value="1"/>
</dbReference>
<dbReference type="AlphaFoldDB" id="A0A9R1Q5W1"/>
<dbReference type="CDD" id="cd01837">
    <property type="entry name" value="SGNH_plant_lipase_like"/>
    <property type="match status" value="1"/>
</dbReference>
<keyword evidence="3" id="KW-1185">Reference proteome</keyword>
<dbReference type="Gramene" id="TRITD3Bv1G002130.2">
    <property type="protein sequence ID" value="TRITD3Bv1G002130.2"/>
    <property type="gene ID" value="TRITD3Bv1G002130"/>
</dbReference>
<sequence>MHRTRSHDTSPPALLLPLCAAPLFTSRQPTNQQFTPSCVVTFSHSQPQQQHRSRRTASLATMPLAASTARFLLLSVLLLSSPAVTVVRARVTALIVFGDSTVDAGNNNAVPTAVRSNFPPYGRDFPGGRATGRFCNGRVATDFYSEAFGLRPFVPAYLDPDYGIQDFAVGVCFASAGSGLDVATAGVFSVIPLSKQVDYFRDYKARLAEHLGAAEARAVVADAVYAISIGTNDFIENYFALTTARFLEFTVGDYTDFLIGLARSFLVELYGLGARKIGFTGLGAMGCLPIERGRRVMLCIEEYNVVTRSFNAKLRAMVDELTGSLPGAQFRVAEVYDFFTGILQNPSSYGFVKAARGCCGTGLYEMGYTCSEWDALTCADANRYVFWDAVHPTERANKIIAEYLMNTTFSHFL</sequence>
<reference evidence="2 3" key="1">
    <citation type="submission" date="2017-09" db="EMBL/GenBank/DDBJ databases">
        <authorList>
            <consortium name="International Durum Wheat Genome Sequencing Consortium (IDWGSC)"/>
            <person name="Milanesi L."/>
        </authorList>
    </citation>
    <scope>NUCLEOTIDE SEQUENCE [LARGE SCALE GENOMIC DNA]</scope>
    <source>
        <strain evidence="3">cv. Svevo</strain>
    </source>
</reference>
<dbReference type="PANTHER" id="PTHR45642:SF62">
    <property type="entry name" value="OS02G0458900 PROTEIN"/>
    <property type="match status" value="1"/>
</dbReference>
<dbReference type="OMA" id="LCASNNG"/>
<evidence type="ECO:0008006" key="4">
    <source>
        <dbReference type="Google" id="ProtNLM"/>
    </source>
</evidence>
<dbReference type="InterPro" id="IPR035669">
    <property type="entry name" value="SGNH_plant_lipase-like"/>
</dbReference>
<name>A0A9R1Q5W1_TRITD</name>
<dbReference type="GO" id="GO:0016788">
    <property type="term" value="F:hydrolase activity, acting on ester bonds"/>
    <property type="evidence" value="ECO:0007669"/>
    <property type="project" value="InterPro"/>
</dbReference>